<keyword evidence="7" id="KW-1185">Reference proteome</keyword>
<keyword evidence="1" id="KW-0547">Nucleotide-binding</keyword>
<evidence type="ECO:0000256" key="4">
    <source>
        <dbReference type="SAM" id="MobiDB-lite"/>
    </source>
</evidence>
<dbReference type="Proteomes" id="UP001497600">
    <property type="component" value="Chromosome E"/>
</dbReference>
<feature type="compositionally biased region" description="Low complexity" evidence="4">
    <location>
        <begin position="350"/>
        <end position="376"/>
    </location>
</feature>
<dbReference type="PANTHER" id="PTHR24067">
    <property type="entry name" value="UBIQUITIN-CONJUGATING ENZYME E2"/>
    <property type="match status" value="1"/>
</dbReference>
<feature type="compositionally biased region" description="Basic residues" evidence="4">
    <location>
        <begin position="377"/>
        <end position="386"/>
    </location>
</feature>
<evidence type="ECO:0000259" key="5">
    <source>
        <dbReference type="PROSITE" id="PS50127"/>
    </source>
</evidence>
<dbReference type="InterPro" id="IPR050113">
    <property type="entry name" value="Ub_conjugating_enzyme"/>
</dbReference>
<keyword evidence="3" id="KW-0067">ATP-binding</keyword>
<dbReference type="PROSITE" id="PS50127">
    <property type="entry name" value="UBC_2"/>
    <property type="match status" value="1"/>
</dbReference>
<keyword evidence="2" id="KW-0833">Ubl conjugation pathway</keyword>
<evidence type="ECO:0000256" key="1">
    <source>
        <dbReference type="ARBA" id="ARBA00022741"/>
    </source>
</evidence>
<dbReference type="Gene3D" id="3.10.110.10">
    <property type="entry name" value="Ubiquitin Conjugating Enzyme"/>
    <property type="match status" value="1"/>
</dbReference>
<feature type="compositionally biased region" description="Low complexity" evidence="4">
    <location>
        <begin position="319"/>
        <end position="335"/>
    </location>
</feature>
<dbReference type="InterPro" id="IPR000608">
    <property type="entry name" value="UBC"/>
</dbReference>
<name>A0ABP0EFX5_9ASCO</name>
<sequence>MADRRLIKEYKQLSKETNPQIVSLAPDSENILRWNAIIAKPTVQDSEYYFNGQWNLNIEVPTSYPINPPKISFDKTTPIAHPNIDITSGEICLDILKSESWSPAWNIHYLVVAILMLIDDPEPDSPLNIDMANLYRHDRVAYKSMCQYNIWKHHTFYGDDYDKKDRSGVKKYQEESTEENTLAEVDEISKISDQINSLEVDEFHFTIDRNESFDVKAVHDMGAQVTEQFLAKVNEVNHIPEASMNDMDSVKRQVALNVNKQVEEICQQSGHQSNSGSKTPVSIIASQVEGDEAVQKVKQEFLRQIDQKVDEVRRAQADSNSNSDTNGSNSTQTSNVEHMKLPSPEFQPTSSNSSLGSTNGATTSTNASTNSNSSSLKKLKRSISGRKKSDKESSSSSKKKFASRLRNSLK</sequence>
<dbReference type="SMART" id="SM00212">
    <property type="entry name" value="UBCc"/>
    <property type="match status" value="1"/>
</dbReference>
<dbReference type="CDD" id="cd23812">
    <property type="entry name" value="UBCc_ScPEX4-like"/>
    <property type="match status" value="1"/>
</dbReference>
<feature type="domain" description="UBC core" evidence="5">
    <location>
        <begin position="1"/>
        <end position="155"/>
    </location>
</feature>
<evidence type="ECO:0000256" key="3">
    <source>
        <dbReference type="ARBA" id="ARBA00022840"/>
    </source>
</evidence>
<evidence type="ECO:0000256" key="2">
    <source>
        <dbReference type="ARBA" id="ARBA00022786"/>
    </source>
</evidence>
<feature type="compositionally biased region" description="Basic residues" evidence="4">
    <location>
        <begin position="397"/>
        <end position="410"/>
    </location>
</feature>
<reference evidence="6 7" key="1">
    <citation type="submission" date="2024-01" db="EMBL/GenBank/DDBJ databases">
        <authorList>
            <consortium name="Genoscope - CEA"/>
            <person name="William W."/>
        </authorList>
    </citation>
    <scope>NUCLEOTIDE SEQUENCE [LARGE SCALE GENOMIC DNA]</scope>
    <source>
        <strain evidence="6 7">29B2s-10</strain>
    </source>
</reference>
<organism evidence="6 7">
    <name type="scientific">[Candida] anglica</name>
    <dbReference type="NCBI Taxonomy" id="148631"/>
    <lineage>
        <taxon>Eukaryota</taxon>
        <taxon>Fungi</taxon>
        <taxon>Dikarya</taxon>
        <taxon>Ascomycota</taxon>
        <taxon>Saccharomycotina</taxon>
        <taxon>Pichiomycetes</taxon>
        <taxon>Debaryomycetaceae</taxon>
        <taxon>Kurtzmaniella</taxon>
    </lineage>
</organism>
<dbReference type="EMBL" id="OZ004257">
    <property type="protein sequence ID" value="CAK7908631.1"/>
    <property type="molecule type" value="Genomic_DNA"/>
</dbReference>
<protein>
    <recommendedName>
        <fullName evidence="5">UBC core domain-containing protein</fullName>
    </recommendedName>
</protein>
<dbReference type="Pfam" id="PF00179">
    <property type="entry name" value="UQ_con"/>
    <property type="match status" value="1"/>
</dbReference>
<dbReference type="SUPFAM" id="SSF54495">
    <property type="entry name" value="UBC-like"/>
    <property type="match status" value="1"/>
</dbReference>
<feature type="region of interest" description="Disordered" evidence="4">
    <location>
        <begin position="312"/>
        <end position="410"/>
    </location>
</feature>
<proteinExistence type="predicted"/>
<dbReference type="InterPro" id="IPR016135">
    <property type="entry name" value="UBQ-conjugating_enzyme/RWD"/>
</dbReference>
<accession>A0ABP0EFX5</accession>
<evidence type="ECO:0000313" key="7">
    <source>
        <dbReference type="Proteomes" id="UP001497600"/>
    </source>
</evidence>
<gene>
    <name evidence="6" type="ORF">CAAN4_E11100</name>
</gene>
<evidence type="ECO:0000313" key="6">
    <source>
        <dbReference type="EMBL" id="CAK7908631.1"/>
    </source>
</evidence>